<dbReference type="PANTHER" id="PTHR43030:SF1">
    <property type="entry name" value="PHOSPHOENOLPYRUVATE SYNTHASE"/>
    <property type="match status" value="1"/>
</dbReference>
<evidence type="ECO:0000313" key="19">
    <source>
        <dbReference type="EMBL" id="MEP0863989.1"/>
    </source>
</evidence>
<dbReference type="Gene3D" id="3.30.1490.20">
    <property type="entry name" value="ATP-grasp fold, A domain"/>
    <property type="match status" value="1"/>
</dbReference>
<dbReference type="InterPro" id="IPR006319">
    <property type="entry name" value="PEP_synth"/>
</dbReference>
<evidence type="ECO:0000259" key="17">
    <source>
        <dbReference type="Pfam" id="PF01326"/>
    </source>
</evidence>
<evidence type="ECO:0000256" key="10">
    <source>
        <dbReference type="ARBA" id="ARBA00022777"/>
    </source>
</evidence>
<evidence type="ECO:0000256" key="15">
    <source>
        <dbReference type="SAM" id="MobiDB-lite"/>
    </source>
</evidence>
<keyword evidence="7" id="KW-0808">Transferase</keyword>
<dbReference type="Proteomes" id="UP001442494">
    <property type="component" value="Unassembled WGS sequence"/>
</dbReference>
<evidence type="ECO:0000256" key="12">
    <source>
        <dbReference type="ARBA" id="ARBA00022842"/>
    </source>
</evidence>
<dbReference type="EMBL" id="JAMPKK010000008">
    <property type="protein sequence ID" value="MEP0863989.1"/>
    <property type="molecule type" value="Genomic_DNA"/>
</dbReference>
<dbReference type="InterPro" id="IPR002192">
    <property type="entry name" value="PPDK_AMP/ATP-bd"/>
</dbReference>
<reference evidence="19 20" key="1">
    <citation type="submission" date="2022-04" db="EMBL/GenBank/DDBJ databases">
        <title>Positive selection, recombination, and allopatry shape intraspecific diversity of widespread and dominant cyanobacteria.</title>
        <authorList>
            <person name="Wei J."/>
            <person name="Shu W."/>
            <person name="Hu C."/>
        </authorList>
    </citation>
    <scope>NUCLEOTIDE SEQUENCE [LARGE SCALE GENOMIC DNA]</scope>
    <source>
        <strain evidence="19 20">GB2-A5</strain>
    </source>
</reference>
<feature type="compositionally biased region" description="Low complexity" evidence="15">
    <location>
        <begin position="385"/>
        <end position="394"/>
    </location>
</feature>
<evidence type="ECO:0000256" key="3">
    <source>
        <dbReference type="ARBA" id="ARBA00004742"/>
    </source>
</evidence>
<evidence type="ECO:0000313" key="20">
    <source>
        <dbReference type="Proteomes" id="UP001442494"/>
    </source>
</evidence>
<dbReference type="InterPro" id="IPR015813">
    <property type="entry name" value="Pyrv/PenolPyrv_kinase-like_dom"/>
</dbReference>
<evidence type="ECO:0000256" key="6">
    <source>
        <dbReference type="ARBA" id="ARBA00021623"/>
    </source>
</evidence>
<keyword evidence="8" id="KW-0479">Metal-binding</keyword>
<comment type="catalytic activity">
    <reaction evidence="14">
        <text>pyruvate + ATP + H2O = phosphoenolpyruvate + AMP + phosphate + 2 H(+)</text>
        <dbReference type="Rhea" id="RHEA:11364"/>
        <dbReference type="ChEBI" id="CHEBI:15361"/>
        <dbReference type="ChEBI" id="CHEBI:15377"/>
        <dbReference type="ChEBI" id="CHEBI:15378"/>
        <dbReference type="ChEBI" id="CHEBI:30616"/>
        <dbReference type="ChEBI" id="CHEBI:43474"/>
        <dbReference type="ChEBI" id="CHEBI:58702"/>
        <dbReference type="ChEBI" id="CHEBI:456215"/>
        <dbReference type="EC" id="2.7.9.2"/>
    </reaction>
</comment>
<dbReference type="SUPFAM" id="SSF51621">
    <property type="entry name" value="Phosphoenolpyruvate/pyruvate domain"/>
    <property type="match status" value="1"/>
</dbReference>
<dbReference type="Pfam" id="PF02896">
    <property type="entry name" value="PEP-utilizers_C"/>
    <property type="match status" value="1"/>
</dbReference>
<evidence type="ECO:0000256" key="4">
    <source>
        <dbReference type="ARBA" id="ARBA00007837"/>
    </source>
</evidence>
<evidence type="ECO:0000259" key="16">
    <source>
        <dbReference type="Pfam" id="PF00391"/>
    </source>
</evidence>
<dbReference type="Gene3D" id="3.30.470.20">
    <property type="entry name" value="ATP-grasp fold, B domain"/>
    <property type="match status" value="1"/>
</dbReference>
<evidence type="ECO:0000256" key="2">
    <source>
        <dbReference type="ARBA" id="ARBA00002988"/>
    </source>
</evidence>
<evidence type="ECO:0000256" key="9">
    <source>
        <dbReference type="ARBA" id="ARBA00022741"/>
    </source>
</evidence>
<keyword evidence="12" id="KW-0460">Magnesium</keyword>
<keyword evidence="11" id="KW-0067">ATP-binding</keyword>
<dbReference type="Gene3D" id="3.50.30.10">
    <property type="entry name" value="Phosphohistidine domain"/>
    <property type="match status" value="1"/>
</dbReference>
<evidence type="ECO:0000256" key="1">
    <source>
        <dbReference type="ARBA" id="ARBA00001946"/>
    </source>
</evidence>
<protein>
    <recommendedName>
        <fullName evidence="6">Phosphoenolpyruvate synthase</fullName>
        <ecNumber evidence="5">2.7.9.2</ecNumber>
    </recommendedName>
    <alternativeName>
        <fullName evidence="13">Pyruvate, water dikinase</fullName>
    </alternativeName>
</protein>
<dbReference type="PROSITE" id="PS00370">
    <property type="entry name" value="PEP_ENZYMES_PHOS_SITE"/>
    <property type="match status" value="1"/>
</dbReference>
<dbReference type="InterPro" id="IPR000121">
    <property type="entry name" value="PEP_util_C"/>
</dbReference>
<comment type="cofactor">
    <cofactor evidence="1">
        <name>Mg(2+)</name>
        <dbReference type="ChEBI" id="CHEBI:18420"/>
    </cofactor>
</comment>
<accession>A0ABV0JKN0</accession>
<comment type="similarity">
    <text evidence="4">Belongs to the PEP-utilizing enzyme family.</text>
</comment>
<keyword evidence="20" id="KW-1185">Reference proteome</keyword>
<comment type="pathway">
    <text evidence="3">Carbohydrate biosynthesis; gluconeogenesis.</text>
</comment>
<sequence length="858" mass="93710">MDNLHWLEEIKSIDRTLVGDKAFFLSRVMQRGYPVVPGFVVPAIATHEFLESVEWSEPLGLDLPYSSLHLDVDNPKQLQHLAQKIRQEITTAALPESWLENINSAQERWHSPVLILRPSLALVGSSASVLRTSNWSLVQESGLLESHTCLASPEALAGGLKLSWAELFRARSLFYWQSSGIQVTQINLGILVQPLMEAIASGTLHVLPELWEIQATWGMGRALFRGEVVPDSYQVQPETGEVQTRNLGIKTRAYRIKQYSTDGFENSTDSVQVAVKAYVAGLMADEGLEPYLLDEDQQKNYALSEKNLNDLINLARQLKAELGPAFSLEWIISPHANEGDKLYLTQVSIQQAAVNLRESEVRDWQPAVSSDSSMASFNSRPAVHSLSSRSSPTSHNPGEGDRVAATPGLTPTASQQQHSIKGLAAAPGQAIAIAHVLTENHHTQWSEADGVSLAAVSGKILVTKNITPDLLPLLRQAVGVIAEQGGMTCHAAIVARELGIPAVVGAIGARQLIQSGDSVLLDGDRGEVYRLSDEESLVINQKPLANKQPPISNFQFPIVTQLLVNLSQLSSIERAANLPVDGVGLLRSELLVLDLVEGQHPHRWLQQGRDRELVGLLSQKLCEFAAAFAPRPVFYRSLDLRSHEFLSLIGSRQVQAEANPMLGNRGTFSATSDPALFDLEMAALASVQQSGYTNMHLLLPFVRTVEEFSFCRHRAIAAGLTESAQFQLWIMAEVPSVLFLLADYVKAGCMGISIGSNDLTQLVLGVDREHAQMASAFDERHPAVIQAIAQLIAGAKQAGIPCSICGQAPAQYPELIDQLVQWGITSISVEPDAVERTYNAIARAEQRLILEAARRQLG</sequence>
<name>A0ABV0JKN0_9CYAN</name>
<dbReference type="Pfam" id="PF00391">
    <property type="entry name" value="PEP-utilizers"/>
    <property type="match status" value="1"/>
</dbReference>
<comment type="caution">
    <text evidence="19">The sequence shown here is derived from an EMBL/GenBank/DDBJ whole genome shotgun (WGS) entry which is preliminary data.</text>
</comment>
<dbReference type="RefSeq" id="WP_190417727.1">
    <property type="nucleotide sequence ID" value="NZ_JAMPKK010000008.1"/>
</dbReference>
<dbReference type="InterPro" id="IPR040442">
    <property type="entry name" value="Pyrv_kinase-like_dom_sf"/>
</dbReference>
<proteinExistence type="inferred from homology"/>
<feature type="compositionally biased region" description="Polar residues" evidence="15">
    <location>
        <begin position="367"/>
        <end position="379"/>
    </location>
</feature>
<feature type="domain" description="PEP-utilising enzyme C-terminal" evidence="18">
    <location>
        <begin position="560"/>
        <end position="844"/>
    </location>
</feature>
<dbReference type="InterPro" id="IPR008279">
    <property type="entry name" value="PEP-util_enz_mobile_dom"/>
</dbReference>
<organism evidence="19 20">
    <name type="scientific">Funiculus sociatus GB2-A5</name>
    <dbReference type="NCBI Taxonomy" id="2933946"/>
    <lineage>
        <taxon>Bacteria</taxon>
        <taxon>Bacillati</taxon>
        <taxon>Cyanobacteriota</taxon>
        <taxon>Cyanophyceae</taxon>
        <taxon>Coleofasciculales</taxon>
        <taxon>Coleofasciculaceae</taxon>
        <taxon>Funiculus</taxon>
    </lineage>
</organism>
<dbReference type="EC" id="2.7.9.2" evidence="5"/>
<evidence type="ECO:0000256" key="8">
    <source>
        <dbReference type="ARBA" id="ARBA00022723"/>
    </source>
</evidence>
<evidence type="ECO:0000256" key="7">
    <source>
        <dbReference type="ARBA" id="ARBA00022679"/>
    </source>
</evidence>
<keyword evidence="10" id="KW-0418">Kinase</keyword>
<evidence type="ECO:0000259" key="18">
    <source>
        <dbReference type="Pfam" id="PF02896"/>
    </source>
</evidence>
<dbReference type="Pfam" id="PF01326">
    <property type="entry name" value="PPDK_N"/>
    <property type="match status" value="1"/>
</dbReference>
<keyword evidence="9" id="KW-0547">Nucleotide-binding</keyword>
<dbReference type="SUPFAM" id="SSF52009">
    <property type="entry name" value="Phosphohistidine domain"/>
    <property type="match status" value="1"/>
</dbReference>
<dbReference type="InterPro" id="IPR036637">
    <property type="entry name" value="Phosphohistidine_dom_sf"/>
</dbReference>
<feature type="domain" description="Pyruvate phosphate dikinase AMP/ATP-binding" evidence="17">
    <location>
        <begin position="17"/>
        <end position="347"/>
    </location>
</feature>
<dbReference type="InterPro" id="IPR018274">
    <property type="entry name" value="PEP_util_AS"/>
</dbReference>
<dbReference type="Gene3D" id="3.20.20.60">
    <property type="entry name" value="Phosphoenolpyruvate-binding domains"/>
    <property type="match status" value="1"/>
</dbReference>
<evidence type="ECO:0000256" key="14">
    <source>
        <dbReference type="ARBA" id="ARBA00047700"/>
    </source>
</evidence>
<dbReference type="SUPFAM" id="SSF56059">
    <property type="entry name" value="Glutathione synthetase ATP-binding domain-like"/>
    <property type="match status" value="1"/>
</dbReference>
<evidence type="ECO:0000256" key="11">
    <source>
        <dbReference type="ARBA" id="ARBA00022840"/>
    </source>
</evidence>
<evidence type="ECO:0000256" key="5">
    <source>
        <dbReference type="ARBA" id="ARBA00011996"/>
    </source>
</evidence>
<feature type="region of interest" description="Disordered" evidence="15">
    <location>
        <begin position="367"/>
        <end position="419"/>
    </location>
</feature>
<gene>
    <name evidence="19" type="ORF">NDI37_05870</name>
</gene>
<feature type="compositionally biased region" description="Polar residues" evidence="15">
    <location>
        <begin position="409"/>
        <end position="419"/>
    </location>
</feature>
<feature type="domain" description="PEP-utilising enzyme mobile" evidence="16">
    <location>
        <begin position="457"/>
        <end position="526"/>
    </location>
</feature>
<dbReference type="InterPro" id="IPR013815">
    <property type="entry name" value="ATP_grasp_subdomain_1"/>
</dbReference>
<comment type="function">
    <text evidence="2">Catalyzes the phosphorylation of pyruvate to phosphoenolpyruvate.</text>
</comment>
<evidence type="ECO:0000256" key="13">
    <source>
        <dbReference type="ARBA" id="ARBA00033470"/>
    </source>
</evidence>
<dbReference type="PANTHER" id="PTHR43030">
    <property type="entry name" value="PHOSPHOENOLPYRUVATE SYNTHASE"/>
    <property type="match status" value="1"/>
</dbReference>